<dbReference type="AlphaFoldDB" id="A0A7X2TPL2"/>
<evidence type="ECO:0000259" key="1">
    <source>
        <dbReference type="Pfam" id="PF01208"/>
    </source>
</evidence>
<dbReference type="InterPro" id="IPR038071">
    <property type="entry name" value="UROD/MetE-like_sf"/>
</dbReference>
<dbReference type="Proteomes" id="UP000466864">
    <property type="component" value="Unassembled WGS sequence"/>
</dbReference>
<gene>
    <name evidence="2" type="ORF">FYJ60_07380</name>
</gene>
<keyword evidence="3" id="KW-1185">Reference proteome</keyword>
<dbReference type="RefSeq" id="WP_154458034.1">
    <property type="nucleotide sequence ID" value="NZ_VUMV01000004.1"/>
</dbReference>
<evidence type="ECO:0000313" key="3">
    <source>
        <dbReference type="Proteomes" id="UP000466864"/>
    </source>
</evidence>
<dbReference type="GO" id="GO:0004853">
    <property type="term" value="F:uroporphyrinogen decarboxylase activity"/>
    <property type="evidence" value="ECO:0007669"/>
    <property type="project" value="InterPro"/>
</dbReference>
<dbReference type="PANTHER" id="PTHR47099:SF1">
    <property type="entry name" value="METHYLCOBAMIDE:COM METHYLTRANSFERASE MTBA"/>
    <property type="match status" value="1"/>
</dbReference>
<dbReference type="EMBL" id="VUMV01000004">
    <property type="protein sequence ID" value="MST82133.1"/>
    <property type="molecule type" value="Genomic_DNA"/>
</dbReference>
<protein>
    <recommendedName>
        <fullName evidence="1">Uroporphyrinogen decarboxylase (URO-D) domain-containing protein</fullName>
    </recommendedName>
</protein>
<reference evidence="2 3" key="1">
    <citation type="submission" date="2019-08" db="EMBL/GenBank/DDBJ databases">
        <title>In-depth cultivation of the pig gut microbiome towards novel bacterial diversity and tailored functional studies.</title>
        <authorList>
            <person name="Wylensek D."/>
            <person name="Hitch T.C.A."/>
            <person name="Clavel T."/>
        </authorList>
    </citation>
    <scope>NUCLEOTIDE SEQUENCE [LARGE SCALE GENOMIC DNA]</scope>
    <source>
        <strain evidence="2 3">Oil+RF-744-WCA-WT-13</strain>
    </source>
</reference>
<dbReference type="Gene3D" id="3.20.20.210">
    <property type="match status" value="1"/>
</dbReference>
<name>A0A7X2TPL2_9FIRM</name>
<dbReference type="Pfam" id="PF01208">
    <property type="entry name" value="URO-D"/>
    <property type="match status" value="1"/>
</dbReference>
<proteinExistence type="predicted"/>
<feature type="domain" description="Uroporphyrinogen decarboxylase (URO-D)" evidence="1">
    <location>
        <begin position="155"/>
        <end position="282"/>
    </location>
</feature>
<accession>A0A7X2TPL2</accession>
<dbReference type="InterPro" id="IPR052024">
    <property type="entry name" value="Methanogen_methyltrans"/>
</dbReference>
<sequence>MTDKYDEMIDQELKQVGEYTVMSIYGSPEGKAPKYNYPITPKENMLRMLRGEKHLWVPNQQIENNQIQPVVMPDARARNFGGTDWFGIQWTYEPLSHAAMVTPGTRALSDIENWEKEIQWPDLNAIDWAADYEKNYKDKVTEDRLSYFIIVNGFFERTADLTSFEDAFVALLECPEELTAFYDRLAEWHIELIKIAKKYYHADMILFHDDMGTEKSTFFSPKIFRELFLPQYQKVTKAAHDLGMFITLHSCGNIGTLMPLIIEAGFDAWEGQDRANDKKAIMEQYGKNLAQCTLYVIPEDMSDEEAVADIHRRVDDLAFSGRFACRLKDMKPDRKVNLAEELYRYSRKKYLEMNG</sequence>
<organism evidence="2 3">
    <name type="scientific">Bilifractor porci</name>
    <dbReference type="NCBI Taxonomy" id="2606636"/>
    <lineage>
        <taxon>Bacteria</taxon>
        <taxon>Bacillati</taxon>
        <taxon>Bacillota</taxon>
        <taxon>Clostridia</taxon>
        <taxon>Lachnospirales</taxon>
        <taxon>Lachnospiraceae</taxon>
        <taxon>Bilifractor</taxon>
    </lineage>
</organism>
<comment type="caution">
    <text evidence="2">The sequence shown here is derived from an EMBL/GenBank/DDBJ whole genome shotgun (WGS) entry which is preliminary data.</text>
</comment>
<dbReference type="GO" id="GO:0006779">
    <property type="term" value="P:porphyrin-containing compound biosynthetic process"/>
    <property type="evidence" value="ECO:0007669"/>
    <property type="project" value="InterPro"/>
</dbReference>
<dbReference type="InterPro" id="IPR000257">
    <property type="entry name" value="Uroporphyrinogen_deCOase"/>
</dbReference>
<evidence type="ECO:0000313" key="2">
    <source>
        <dbReference type="EMBL" id="MST82133.1"/>
    </source>
</evidence>
<dbReference type="SUPFAM" id="SSF51726">
    <property type="entry name" value="UROD/MetE-like"/>
    <property type="match status" value="1"/>
</dbReference>
<dbReference type="PANTHER" id="PTHR47099">
    <property type="entry name" value="METHYLCOBAMIDE:COM METHYLTRANSFERASE MTBA"/>
    <property type="match status" value="1"/>
</dbReference>